<dbReference type="VEuPathDB" id="TriTrypDB:TcCLB.508027.110"/>
<dbReference type="InterPro" id="IPR036440">
    <property type="entry name" value="Peptidase_C15-like_sf"/>
</dbReference>
<dbReference type="InterPro" id="IPR016125">
    <property type="entry name" value="Peptidase_C15-like"/>
</dbReference>
<dbReference type="VEuPathDB" id="TriTrypDB:C4B63_7g133"/>
<dbReference type="PANTHER" id="PTHR23402">
    <property type="entry name" value="PROTEASE FAMILY C15 PYROGLUTAMYL-PEPTIDASE I-RELATED"/>
    <property type="match status" value="1"/>
</dbReference>
<accession>A0A2V2VV95</accession>
<dbReference type="VEuPathDB" id="TriTrypDB:TCSYLVIO_010957"/>
<dbReference type="VEuPathDB" id="TriTrypDB:ECC02_005704"/>
<dbReference type="GO" id="GO:0006508">
    <property type="term" value="P:proteolysis"/>
    <property type="evidence" value="ECO:0007669"/>
    <property type="project" value="UniProtKB-KW"/>
</dbReference>
<dbReference type="VEuPathDB" id="TriTrypDB:Tc_MARK_2588"/>
<dbReference type="PANTHER" id="PTHR23402:SF1">
    <property type="entry name" value="PYROGLUTAMYL-PEPTIDASE I"/>
    <property type="match status" value="1"/>
</dbReference>
<dbReference type="VEuPathDB" id="TriTrypDB:TCDM_03616"/>
<evidence type="ECO:0000256" key="4">
    <source>
        <dbReference type="ARBA" id="ARBA00022807"/>
    </source>
</evidence>
<name>A0A2V2VV95_TRYCR</name>
<keyword evidence="4" id="KW-0788">Thiol protease</keyword>
<dbReference type="VEuPathDB" id="TriTrypDB:TcCL_NonESM05738"/>
<sequence length="231" mass="26029">MRRSNLQLYMTGFGPFKAITVNPSAMIGESVSKKMMEDSELQVHYEKLEVGLEAVSAYFGGLEAALAQHMEDNPDGCVLLLHIGLHSREEEGKMRLEVCGYNELEGSPIDESIPMDVRLESMLVHDGCDESKATAELIEELNAAISKRGRREGDRQQPHWIISHDAGRYYCNYTLYRSLKLQKKWRGRVFAVFVHVANPFTCNNPSLEEQTAQVLSLASGLVRIVRNKDIV</sequence>
<evidence type="ECO:0000256" key="3">
    <source>
        <dbReference type="ARBA" id="ARBA00022801"/>
    </source>
</evidence>
<evidence type="ECO:0000256" key="2">
    <source>
        <dbReference type="ARBA" id="ARBA00022670"/>
    </source>
</evidence>
<proteinExistence type="inferred from homology"/>
<reference evidence="5 6" key="1">
    <citation type="journal article" date="2018" name="Microb. Genom.">
        <title>Expanding an expanded genome: long-read sequencing of Trypanosoma cruzi.</title>
        <authorList>
            <person name="Berna L."/>
            <person name="Rodriguez M."/>
            <person name="Chiribao M.L."/>
            <person name="Parodi-Talice A."/>
            <person name="Pita S."/>
            <person name="Rijo G."/>
            <person name="Alvarez-Valin F."/>
            <person name="Robello C."/>
        </authorList>
    </citation>
    <scope>NUCLEOTIDE SEQUENCE [LARGE SCALE GENOMIC DNA]</scope>
    <source>
        <strain evidence="5 6">Dm28c</strain>
    </source>
</reference>
<organism evidence="5 6">
    <name type="scientific">Trypanosoma cruzi</name>
    <dbReference type="NCBI Taxonomy" id="5693"/>
    <lineage>
        <taxon>Eukaryota</taxon>
        <taxon>Discoba</taxon>
        <taxon>Euglenozoa</taxon>
        <taxon>Kinetoplastea</taxon>
        <taxon>Metakinetoplastina</taxon>
        <taxon>Trypanosomatida</taxon>
        <taxon>Trypanosomatidae</taxon>
        <taxon>Trypanosoma</taxon>
        <taxon>Schizotrypanum</taxon>
    </lineage>
</organism>
<dbReference type="VEuPathDB" id="TriTrypDB:TcBrA4_0123090"/>
<dbReference type="VEuPathDB" id="TriTrypDB:C3747_25g78"/>
<evidence type="ECO:0000256" key="1">
    <source>
        <dbReference type="ARBA" id="ARBA00006641"/>
    </source>
</evidence>
<dbReference type="SUPFAM" id="SSF53182">
    <property type="entry name" value="Pyrrolidone carboxyl peptidase (pyroglutamate aminopeptidase)"/>
    <property type="match status" value="1"/>
</dbReference>
<comment type="caution">
    <text evidence="5">The sequence shown here is derived from an EMBL/GenBank/DDBJ whole genome shotgun (WGS) entry which is preliminary data.</text>
</comment>
<protein>
    <submittedName>
        <fullName evidence="5">Putative pyroglutamyl-peptidase I</fullName>
    </submittedName>
</protein>
<keyword evidence="2" id="KW-0645">Protease</keyword>
<dbReference type="VEuPathDB" id="TriTrypDB:TcG_02004"/>
<dbReference type="VEuPathDB" id="TriTrypDB:TcCLB.506635.60"/>
<keyword evidence="3" id="KW-0378">Hydrolase</keyword>
<dbReference type="OrthoDB" id="407146at2759"/>
<evidence type="ECO:0000313" key="5">
    <source>
        <dbReference type="EMBL" id="PWV00310.1"/>
    </source>
</evidence>
<dbReference type="VEuPathDB" id="TriTrypDB:BCY84_18984"/>
<dbReference type="AlphaFoldDB" id="A0A2V2VV95"/>
<dbReference type="Gene3D" id="3.40.630.20">
    <property type="entry name" value="Peptidase C15, pyroglutamyl peptidase I-like"/>
    <property type="match status" value="1"/>
</dbReference>
<comment type="similarity">
    <text evidence="1">Belongs to the peptidase C15 family.</text>
</comment>
<dbReference type="EMBL" id="PRFA01000007">
    <property type="protein sequence ID" value="PWV00310.1"/>
    <property type="molecule type" value="Genomic_DNA"/>
</dbReference>
<gene>
    <name evidence="5" type="ORF">C4B63_7g133</name>
</gene>
<dbReference type="GO" id="GO:0008234">
    <property type="term" value="F:cysteine-type peptidase activity"/>
    <property type="evidence" value="ECO:0007669"/>
    <property type="project" value="UniProtKB-KW"/>
</dbReference>
<evidence type="ECO:0000313" key="6">
    <source>
        <dbReference type="Proteomes" id="UP000246121"/>
    </source>
</evidence>
<dbReference type="Proteomes" id="UP000246121">
    <property type="component" value="Unassembled WGS sequence"/>
</dbReference>